<name>A0A5R9L621_9BACT</name>
<gene>
    <name evidence="2" type="ORF">FEN17_09060</name>
</gene>
<feature type="signal peptide" evidence="1">
    <location>
        <begin position="1"/>
        <end position="20"/>
    </location>
</feature>
<dbReference type="OrthoDB" id="948049at2"/>
<sequence>MKNWFPLLLSMLILPAAAQAQWTRQIGINVVPLIARTLEVNSEFSDHPGYGLTLSAGHTFRTPHTGLINYDVYDGIDDRKTSGTFVKAGIKLNLNSITGTVQRTNFYIGTALILSQYRQTAMKRELDDVDRVTFPVSTSGVTLCPAVSMGFTTKIGKHLIFDWGVQKAFVYREDDFIGTRARNYQPGAGAEQATPFVSYVQGMLSLRYRF</sequence>
<proteinExistence type="predicted"/>
<dbReference type="EMBL" id="VCEJ01000002">
    <property type="protein sequence ID" value="TLV03730.1"/>
    <property type="molecule type" value="Genomic_DNA"/>
</dbReference>
<protein>
    <recommendedName>
        <fullName evidence="4">Outer membrane protein beta-barrel domain-containing protein</fullName>
    </recommendedName>
</protein>
<evidence type="ECO:0008006" key="4">
    <source>
        <dbReference type="Google" id="ProtNLM"/>
    </source>
</evidence>
<evidence type="ECO:0000313" key="2">
    <source>
        <dbReference type="EMBL" id="TLV03730.1"/>
    </source>
</evidence>
<feature type="chain" id="PRO_5024352004" description="Outer membrane protein beta-barrel domain-containing protein" evidence="1">
    <location>
        <begin position="21"/>
        <end position="210"/>
    </location>
</feature>
<comment type="caution">
    <text evidence="2">The sequence shown here is derived from an EMBL/GenBank/DDBJ whole genome shotgun (WGS) entry which is preliminary data.</text>
</comment>
<dbReference type="AlphaFoldDB" id="A0A5R9L621"/>
<evidence type="ECO:0000256" key="1">
    <source>
        <dbReference type="SAM" id="SignalP"/>
    </source>
</evidence>
<dbReference type="Proteomes" id="UP000306402">
    <property type="component" value="Unassembled WGS sequence"/>
</dbReference>
<reference evidence="2 3" key="1">
    <citation type="submission" date="2019-05" db="EMBL/GenBank/DDBJ databases">
        <authorList>
            <person name="Qu J.-H."/>
        </authorList>
    </citation>
    <scope>NUCLEOTIDE SEQUENCE [LARGE SCALE GENOMIC DNA]</scope>
    <source>
        <strain evidence="2 3">T17</strain>
    </source>
</reference>
<evidence type="ECO:0000313" key="3">
    <source>
        <dbReference type="Proteomes" id="UP000306402"/>
    </source>
</evidence>
<keyword evidence="3" id="KW-1185">Reference proteome</keyword>
<dbReference type="RefSeq" id="WP_138364939.1">
    <property type="nucleotide sequence ID" value="NZ_VCEJ01000002.1"/>
</dbReference>
<accession>A0A5R9L621</accession>
<keyword evidence="1" id="KW-0732">Signal</keyword>
<organism evidence="2 3">
    <name type="scientific">Dyadobacter luticola</name>
    <dbReference type="NCBI Taxonomy" id="1979387"/>
    <lineage>
        <taxon>Bacteria</taxon>
        <taxon>Pseudomonadati</taxon>
        <taxon>Bacteroidota</taxon>
        <taxon>Cytophagia</taxon>
        <taxon>Cytophagales</taxon>
        <taxon>Spirosomataceae</taxon>
        <taxon>Dyadobacter</taxon>
    </lineage>
</organism>